<keyword evidence="2" id="KW-0472">Membrane</keyword>
<gene>
    <name evidence="3" type="ORF">GCM10010226_13200</name>
</gene>
<evidence type="ECO:0000256" key="1">
    <source>
        <dbReference type="SAM" id="MobiDB-lite"/>
    </source>
</evidence>
<feature type="transmembrane region" description="Helical" evidence="2">
    <location>
        <begin position="34"/>
        <end position="54"/>
    </location>
</feature>
<sequence>MRIAPVVLKTLITVAVTTVAYVITDLIDLSRDGLWKLGMSVAIGCSALIVQYLVDVERRLTSTEAGERERARGLQDHLTRLSEDAGLLTELDRAGMSTSGARRLLTSASQVGLQGPEIMKAFVRAELERLASVVTGLTAMTAHWPRDNDEWLIGLTECARSTIDVTSSSVGLPSWDTDRARKSLDAQIAAMRDPGVRIRRLFLISAAEESDLDFMDRFTALCRGQQELGITVRFLVLSPQRHVRAVAARDLVIFDGELYLEFEPDRQQGDVETRLDADILRVDQQVRRFNELWEAAAEPGPRPGSATRSPAE</sequence>
<evidence type="ECO:0000256" key="2">
    <source>
        <dbReference type="SAM" id="Phobius"/>
    </source>
</evidence>
<protein>
    <recommendedName>
        <fullName evidence="5">Phosphatidylserine/phosphatidylglycerophosphate/ cardiolipin synthase family protein</fullName>
    </recommendedName>
</protein>
<name>A0A918LQL4_9ACTN</name>
<dbReference type="AlphaFoldDB" id="A0A918LQL4"/>
<comment type="caution">
    <text evidence="3">The sequence shown here is derived from an EMBL/GenBank/DDBJ whole genome shotgun (WGS) entry which is preliminary data.</text>
</comment>
<evidence type="ECO:0000313" key="4">
    <source>
        <dbReference type="Proteomes" id="UP000646776"/>
    </source>
</evidence>
<keyword evidence="2" id="KW-0812">Transmembrane</keyword>
<feature type="transmembrane region" description="Helical" evidence="2">
    <location>
        <begin position="6"/>
        <end position="27"/>
    </location>
</feature>
<accession>A0A918LQL4</accession>
<keyword evidence="2" id="KW-1133">Transmembrane helix</keyword>
<evidence type="ECO:0000313" key="3">
    <source>
        <dbReference type="EMBL" id="GGT38067.1"/>
    </source>
</evidence>
<feature type="region of interest" description="Disordered" evidence="1">
    <location>
        <begin position="293"/>
        <end position="312"/>
    </location>
</feature>
<reference evidence="3" key="2">
    <citation type="submission" date="2020-09" db="EMBL/GenBank/DDBJ databases">
        <authorList>
            <person name="Sun Q."/>
            <person name="Ohkuma M."/>
        </authorList>
    </citation>
    <scope>NUCLEOTIDE SEQUENCE</scope>
    <source>
        <strain evidence="3">JCM 4125</strain>
    </source>
</reference>
<organism evidence="3 4">
    <name type="scientific">Streptomyces phaeofaciens</name>
    <dbReference type="NCBI Taxonomy" id="68254"/>
    <lineage>
        <taxon>Bacteria</taxon>
        <taxon>Bacillati</taxon>
        <taxon>Actinomycetota</taxon>
        <taxon>Actinomycetes</taxon>
        <taxon>Kitasatosporales</taxon>
        <taxon>Streptomycetaceae</taxon>
        <taxon>Streptomyces</taxon>
    </lineage>
</organism>
<proteinExistence type="predicted"/>
<dbReference type="Proteomes" id="UP000646776">
    <property type="component" value="Unassembled WGS sequence"/>
</dbReference>
<evidence type="ECO:0008006" key="5">
    <source>
        <dbReference type="Google" id="ProtNLM"/>
    </source>
</evidence>
<keyword evidence="4" id="KW-1185">Reference proteome</keyword>
<reference evidence="3" key="1">
    <citation type="journal article" date="2014" name="Int. J. Syst. Evol. Microbiol.">
        <title>Complete genome sequence of Corynebacterium casei LMG S-19264T (=DSM 44701T), isolated from a smear-ripened cheese.</title>
        <authorList>
            <consortium name="US DOE Joint Genome Institute (JGI-PGF)"/>
            <person name="Walter F."/>
            <person name="Albersmeier A."/>
            <person name="Kalinowski J."/>
            <person name="Ruckert C."/>
        </authorList>
    </citation>
    <scope>NUCLEOTIDE SEQUENCE</scope>
    <source>
        <strain evidence="3">JCM 4125</strain>
    </source>
</reference>
<dbReference type="EMBL" id="BMSA01000002">
    <property type="protein sequence ID" value="GGT38067.1"/>
    <property type="molecule type" value="Genomic_DNA"/>
</dbReference>